<gene>
    <name evidence="2" type="ORF">SD77_0141</name>
</gene>
<dbReference type="InterPro" id="IPR003735">
    <property type="entry name" value="Metal_Tscrpt_repr"/>
</dbReference>
<evidence type="ECO:0000313" key="2">
    <source>
        <dbReference type="EMBL" id="KIL80293.1"/>
    </source>
</evidence>
<dbReference type="PANTHER" id="PTHR33677:SF3">
    <property type="entry name" value="COPPER-SENSING TRANSCRIPTIONAL REPRESSOR RICR"/>
    <property type="match status" value="1"/>
</dbReference>
<proteinExistence type="predicted"/>
<dbReference type="PANTHER" id="PTHR33677">
    <property type="entry name" value="TRANSCRIPTIONAL REPRESSOR FRMR-RELATED"/>
    <property type="match status" value="1"/>
</dbReference>
<evidence type="ECO:0000256" key="1">
    <source>
        <dbReference type="SAM" id="MobiDB-lite"/>
    </source>
</evidence>
<sequence length="108" mass="12377">MEVNRKMTASKEEEKTVSHRDEMEKEQLINRLKRIEGQVRGIQKMIESDRYCVDILVQISAINAALKKVSLNMLGRHTNHCVSDAIKNGNGEEAIAELMEVFERFSKS</sequence>
<name>A0ABR5B002_BACBA</name>
<comment type="caution">
    <text evidence="2">The sequence shown here is derived from an EMBL/GenBank/DDBJ whole genome shotgun (WGS) entry which is preliminary data.</text>
</comment>
<evidence type="ECO:0000313" key="3">
    <source>
        <dbReference type="Proteomes" id="UP000031982"/>
    </source>
</evidence>
<dbReference type="Gene3D" id="1.20.58.1000">
    <property type="entry name" value="Metal-sensitive repressor, helix protomer"/>
    <property type="match status" value="1"/>
</dbReference>
<dbReference type="EMBL" id="JXLP01000001">
    <property type="protein sequence ID" value="KIL80293.1"/>
    <property type="molecule type" value="Genomic_DNA"/>
</dbReference>
<feature type="compositionally biased region" description="Basic and acidic residues" evidence="1">
    <location>
        <begin position="9"/>
        <end position="24"/>
    </location>
</feature>
<reference evidence="2 3" key="1">
    <citation type="submission" date="2015-01" db="EMBL/GenBank/DDBJ databases">
        <title>Genome Assembly of Bacillus badius MTCC 1458.</title>
        <authorList>
            <person name="Verma A."/>
            <person name="Khatri I."/>
            <person name="Mual P."/>
            <person name="Subramanian S."/>
            <person name="Krishnamurthi S."/>
        </authorList>
    </citation>
    <scope>NUCLEOTIDE SEQUENCE [LARGE SCALE GENOMIC DNA]</scope>
    <source>
        <strain evidence="2 3">MTCC 1458</strain>
    </source>
</reference>
<feature type="region of interest" description="Disordered" evidence="1">
    <location>
        <begin position="1"/>
        <end position="24"/>
    </location>
</feature>
<organism evidence="2 3">
    <name type="scientific">Bacillus badius</name>
    <dbReference type="NCBI Taxonomy" id="1455"/>
    <lineage>
        <taxon>Bacteria</taxon>
        <taxon>Bacillati</taxon>
        <taxon>Bacillota</taxon>
        <taxon>Bacilli</taxon>
        <taxon>Bacillales</taxon>
        <taxon>Bacillaceae</taxon>
        <taxon>Pseudobacillus</taxon>
    </lineage>
</organism>
<accession>A0ABR5B002</accession>
<dbReference type="Pfam" id="PF02583">
    <property type="entry name" value="Trns_repr_metal"/>
    <property type="match status" value="1"/>
</dbReference>
<dbReference type="Proteomes" id="UP000031982">
    <property type="component" value="Unassembled WGS sequence"/>
</dbReference>
<keyword evidence="3" id="KW-1185">Reference proteome</keyword>
<protein>
    <submittedName>
        <fullName evidence="2">Repressor CsoR of the copZA operon</fullName>
    </submittedName>
</protein>
<dbReference type="InterPro" id="IPR038390">
    <property type="entry name" value="Metal_Tscrpt_repr_sf"/>
</dbReference>